<feature type="compositionally biased region" description="Low complexity" evidence="1">
    <location>
        <begin position="11"/>
        <end position="30"/>
    </location>
</feature>
<dbReference type="Proteomes" id="UP000593566">
    <property type="component" value="Unassembled WGS sequence"/>
</dbReference>
<evidence type="ECO:0000313" key="2">
    <source>
        <dbReference type="EMBL" id="KAF6230508.1"/>
    </source>
</evidence>
<dbReference type="EMBL" id="JACCJB010000002">
    <property type="protein sequence ID" value="KAF6230508.1"/>
    <property type="molecule type" value="Genomic_DNA"/>
</dbReference>
<comment type="caution">
    <text evidence="2">The sequence shown here is derived from an EMBL/GenBank/DDBJ whole genome shotgun (WGS) entry which is preliminary data.</text>
</comment>
<keyword evidence="3" id="KW-1185">Reference proteome</keyword>
<dbReference type="AlphaFoldDB" id="A0A8H6FL42"/>
<sequence length="335" mass="38819">MPLSLTRMPESSSTSQSQPAPAASTDPSTQQWTEVLEKGKPQRERSRKLGKPLENMIAEAIATARELGLENSPSRWQSGHHGWFFGKKYIEGKSFQTQRMKMVEIRNWPVKISTLPSEGQIMAYLTLLKTARVDQVAAYYRLHCEQIDKVRCCIARELIEHRENDKQYRQIFPVLFARHGHIAKLSKLKKAAHAVQVANKQYRLRAGIRAYARGLEMLIEKCEVRLQRSENFRPADWRSYGKRPRWADGRRGWTGLRPEEVDVRTVDTTKDEEVCSRDMRTEKLQGALRARYARSFPQAADRKLATSAIEDRRDREIVRAERTEQAKAILRKAFR</sequence>
<dbReference type="RefSeq" id="XP_037157765.1">
    <property type="nucleotide sequence ID" value="XM_037295764.1"/>
</dbReference>
<accession>A0A8H6FL42</accession>
<feature type="region of interest" description="Disordered" evidence="1">
    <location>
        <begin position="1"/>
        <end position="52"/>
    </location>
</feature>
<proteinExistence type="predicted"/>
<feature type="compositionally biased region" description="Basic and acidic residues" evidence="1">
    <location>
        <begin position="35"/>
        <end position="44"/>
    </location>
</feature>
<dbReference type="GeneID" id="59333258"/>
<reference evidence="2 3" key="1">
    <citation type="journal article" date="2020" name="Genomics">
        <title>Complete, high-quality genomes from long-read metagenomic sequencing of two wolf lichen thalli reveals enigmatic genome architecture.</title>
        <authorList>
            <person name="McKenzie S.K."/>
            <person name="Walston R.F."/>
            <person name="Allen J.L."/>
        </authorList>
    </citation>
    <scope>NUCLEOTIDE SEQUENCE [LARGE SCALE GENOMIC DNA]</scope>
    <source>
        <strain evidence="2">WasteWater1</strain>
    </source>
</reference>
<protein>
    <submittedName>
        <fullName evidence="2">Uncharacterized protein</fullName>
    </submittedName>
</protein>
<name>A0A8H6FL42_9LECA</name>
<gene>
    <name evidence="2" type="ORF">HO133_004852</name>
</gene>
<evidence type="ECO:0000313" key="3">
    <source>
        <dbReference type="Proteomes" id="UP000593566"/>
    </source>
</evidence>
<organism evidence="2 3">
    <name type="scientific">Letharia lupina</name>
    <dbReference type="NCBI Taxonomy" id="560253"/>
    <lineage>
        <taxon>Eukaryota</taxon>
        <taxon>Fungi</taxon>
        <taxon>Dikarya</taxon>
        <taxon>Ascomycota</taxon>
        <taxon>Pezizomycotina</taxon>
        <taxon>Lecanoromycetes</taxon>
        <taxon>OSLEUM clade</taxon>
        <taxon>Lecanoromycetidae</taxon>
        <taxon>Lecanorales</taxon>
        <taxon>Lecanorineae</taxon>
        <taxon>Parmeliaceae</taxon>
        <taxon>Letharia</taxon>
    </lineage>
</organism>
<evidence type="ECO:0000256" key="1">
    <source>
        <dbReference type="SAM" id="MobiDB-lite"/>
    </source>
</evidence>